<proteinExistence type="inferred from homology"/>
<evidence type="ECO:0000256" key="7">
    <source>
        <dbReference type="ARBA" id="ARBA00025346"/>
    </source>
</evidence>
<dbReference type="STRING" id="1209962.L0PGC7"/>
<dbReference type="Pfam" id="PF05236">
    <property type="entry name" value="TAF4"/>
    <property type="match status" value="1"/>
</dbReference>
<dbReference type="Proteomes" id="UP000010422">
    <property type="component" value="Unassembled WGS sequence"/>
</dbReference>
<feature type="region of interest" description="Disordered" evidence="9">
    <location>
        <begin position="180"/>
        <end position="244"/>
    </location>
</feature>
<evidence type="ECO:0000256" key="6">
    <source>
        <dbReference type="ARBA" id="ARBA00023242"/>
    </source>
</evidence>
<reference evidence="11 12" key="1">
    <citation type="journal article" date="2012" name="MBio">
        <title>De novo assembly of the Pneumocystis jirovecii genome from a single bronchoalveolar lavage fluid specimen from a patient.</title>
        <authorList>
            <person name="Cisse O.H."/>
            <person name="Pagni M."/>
            <person name="Hauser P.M."/>
        </authorList>
    </citation>
    <scope>NUCLEOTIDE SEQUENCE [LARGE SCALE GENOMIC DNA]</scope>
    <source>
        <strain evidence="11 12">SE8</strain>
    </source>
</reference>
<name>L0PGC7_PNEJI</name>
<dbReference type="VEuPathDB" id="FungiDB:PNEJI1_003768"/>
<gene>
    <name evidence="11" type="ORF">PNEJI1_003768</name>
</gene>
<dbReference type="EMBL" id="CAKM01000301">
    <property type="protein sequence ID" value="CCJ31426.1"/>
    <property type="molecule type" value="Genomic_DNA"/>
</dbReference>
<feature type="compositionally biased region" description="Basic and acidic residues" evidence="9">
    <location>
        <begin position="180"/>
        <end position="189"/>
    </location>
</feature>
<evidence type="ECO:0000256" key="9">
    <source>
        <dbReference type="SAM" id="MobiDB-lite"/>
    </source>
</evidence>
<dbReference type="PANTHER" id="PTHR15138:SF14">
    <property type="entry name" value="TRANSCRIPTION INITIATION FACTOR TFIID SUBUNIT 4"/>
    <property type="match status" value="1"/>
</dbReference>
<dbReference type="CDD" id="cd08045">
    <property type="entry name" value="HFD_TAF4"/>
    <property type="match status" value="1"/>
</dbReference>
<evidence type="ECO:0000256" key="3">
    <source>
        <dbReference type="ARBA" id="ARBA00017306"/>
    </source>
</evidence>
<organism evidence="12">
    <name type="scientific">Pneumocystis jirovecii</name>
    <name type="common">Human pneumocystis pneumonia agent</name>
    <dbReference type="NCBI Taxonomy" id="42068"/>
    <lineage>
        <taxon>Eukaryota</taxon>
        <taxon>Fungi</taxon>
        <taxon>Dikarya</taxon>
        <taxon>Ascomycota</taxon>
        <taxon>Taphrinomycotina</taxon>
        <taxon>Pneumocystomycetes</taxon>
        <taxon>Pneumocystaceae</taxon>
        <taxon>Pneumocystis</taxon>
    </lineage>
</organism>
<keyword evidence="6" id="KW-0539">Nucleus</keyword>
<comment type="caution">
    <text evidence="11">The sequence shown here is derived from an EMBL/GenBank/DDBJ whole genome shotgun (WGS) entry which is preliminary data.</text>
</comment>
<dbReference type="PANTHER" id="PTHR15138">
    <property type="entry name" value="TRANSCRIPTION INITIATION FACTOR TFIID SUBUNIT 4"/>
    <property type="match status" value="1"/>
</dbReference>
<evidence type="ECO:0000256" key="2">
    <source>
        <dbReference type="ARBA" id="ARBA00006178"/>
    </source>
</evidence>
<dbReference type="InterPro" id="IPR045144">
    <property type="entry name" value="TAF4"/>
</dbReference>
<evidence type="ECO:0000259" key="10">
    <source>
        <dbReference type="Pfam" id="PF05236"/>
    </source>
</evidence>
<protein>
    <recommendedName>
        <fullName evidence="3">Transcription initiation factor TFIID subunit 4</fullName>
    </recommendedName>
    <alternativeName>
        <fullName evidence="8">TBP-associated factor 4</fullName>
    </alternativeName>
</protein>
<dbReference type="InParanoid" id="L0PGC7"/>
<dbReference type="GO" id="GO:0006367">
    <property type="term" value="P:transcription initiation at RNA polymerase II promoter"/>
    <property type="evidence" value="ECO:0007669"/>
    <property type="project" value="TreeGrafter"/>
</dbReference>
<keyword evidence="5" id="KW-0804">Transcription</keyword>
<evidence type="ECO:0000313" key="11">
    <source>
        <dbReference type="EMBL" id="CCJ31426.1"/>
    </source>
</evidence>
<accession>L0PGC7</accession>
<evidence type="ECO:0000256" key="5">
    <source>
        <dbReference type="ARBA" id="ARBA00023163"/>
    </source>
</evidence>
<dbReference type="GO" id="GO:0003677">
    <property type="term" value="F:DNA binding"/>
    <property type="evidence" value="ECO:0007669"/>
    <property type="project" value="TreeGrafter"/>
</dbReference>
<comment type="subcellular location">
    <subcellularLocation>
        <location evidence="1">Nucleus</location>
    </subcellularLocation>
</comment>
<dbReference type="GO" id="GO:0016251">
    <property type="term" value="F:RNA polymerase II general transcription initiation factor activity"/>
    <property type="evidence" value="ECO:0007669"/>
    <property type="project" value="TreeGrafter"/>
</dbReference>
<evidence type="ECO:0000256" key="1">
    <source>
        <dbReference type="ARBA" id="ARBA00004123"/>
    </source>
</evidence>
<feature type="compositionally biased region" description="Basic and acidic residues" evidence="9">
    <location>
        <begin position="218"/>
        <end position="227"/>
    </location>
</feature>
<comment type="similarity">
    <text evidence="2">Belongs to the TAF4 family.</text>
</comment>
<feature type="domain" description="Transcription initiation factor TFIID component TAF4 C-terminal" evidence="10">
    <location>
        <begin position="49"/>
        <end position="308"/>
    </location>
</feature>
<keyword evidence="4" id="KW-0805">Transcription regulation</keyword>
<dbReference type="InterPro" id="IPR007900">
    <property type="entry name" value="TAF4_C"/>
</dbReference>
<evidence type="ECO:0000313" key="12">
    <source>
        <dbReference type="Proteomes" id="UP000010422"/>
    </source>
</evidence>
<dbReference type="GO" id="GO:0005669">
    <property type="term" value="C:transcription factor TFIID complex"/>
    <property type="evidence" value="ECO:0007669"/>
    <property type="project" value="InterPro"/>
</dbReference>
<evidence type="ECO:0000256" key="4">
    <source>
        <dbReference type="ARBA" id="ARBA00023015"/>
    </source>
</evidence>
<evidence type="ECO:0000256" key="8">
    <source>
        <dbReference type="ARBA" id="ARBA00031747"/>
    </source>
</evidence>
<feature type="region of interest" description="Disordered" evidence="9">
    <location>
        <begin position="23"/>
        <end position="45"/>
    </location>
</feature>
<sequence>MRDYYEQPAYSPSIPKTTPYLYSGATKGSVNPSPVSGKFSEDRQDTEKLQDALVSAGEEEHNMSRSYDYGFGSNTLSFEEDRTKITDFLNPIPLNDLIYRIAISNSLKTIDPEVAPLLALSLRNRMAGLLSDMIILSKHRTTSPPINKKIIDNVGKILEEINNKEKDMEEKRRAQLLSKRLEEKNKIDKQSSLSGNPDDMDKKRKKKETGINSASKSLSEDTQKRNTDTTAAIMMGSGPNGPGGKKYSWMTSIPSLSLGYTTKTHRITENSSPTNPKTISIEPAQEVGIITIRDALNVLEMDKEGAGEVFGRGARKLTVPINTGYESGILKINNKFTKSRRRFGGKERRYNATKKRLVCSTKNKKKLEIINIKNKIHDIHIHWDEMLEEKQRIQKAISENKYKQSDYVNNLHKIFLNSYDNTSKKLQELMLQQDHHKNASPKNINISPQSQEYNCSRMLSSTLSLSPSISDNSPATPNTCISCEQLREELAICKNRMAVYTKMLEESRKPRHLKKPIFNGQYVKPQAIDLNLVSSTLDMSGDDVLSSKNGIFSGKWGKFKWG</sequence>
<dbReference type="AlphaFoldDB" id="L0PGC7"/>
<comment type="function">
    <text evidence="7">Functions as a component of the DNA-binding general transcription factor complex TFIID. Binding of TFIID to a promoter (with or without TATA element) is the initial step in pre-initiation complex (PIC) formation. TFIID plays a key role in the regulation of gene expression by RNA polymerase II through different activities such as transcription activator interaction, core promoter recognition and selectivity, TFIIA and TFIIB interaction, chromatin modification (histone acetylation by TAF1), facilitation of DNA opening and initiation of transcription.</text>
</comment>
<dbReference type="FunCoup" id="L0PGC7">
    <property type="interactions" value="17"/>
</dbReference>